<dbReference type="Pfam" id="PF06439">
    <property type="entry name" value="3keto-disac_hyd"/>
    <property type="match status" value="1"/>
</dbReference>
<feature type="domain" description="3-keto-alpha-glucoside-1,2-lyase/3-keto-2-hydroxy-glucal hydratase" evidence="2">
    <location>
        <begin position="37"/>
        <end position="225"/>
    </location>
</feature>
<reference evidence="3" key="1">
    <citation type="submission" date="2021-01" db="EMBL/GenBank/DDBJ databases">
        <title>Modified the classification status of verrucomicrobia.</title>
        <authorList>
            <person name="Feng X."/>
        </authorList>
    </citation>
    <scope>NUCLEOTIDE SEQUENCE</scope>
    <source>
        <strain evidence="3">KCTC 13126</strain>
    </source>
</reference>
<accession>A0A934S0R5</accession>
<dbReference type="GO" id="GO:0016787">
    <property type="term" value="F:hydrolase activity"/>
    <property type="evidence" value="ECO:0007669"/>
    <property type="project" value="InterPro"/>
</dbReference>
<feature type="signal peptide" evidence="1">
    <location>
        <begin position="1"/>
        <end position="23"/>
    </location>
</feature>
<evidence type="ECO:0000313" key="3">
    <source>
        <dbReference type="EMBL" id="MBK1876993.1"/>
    </source>
</evidence>
<evidence type="ECO:0000256" key="1">
    <source>
        <dbReference type="SAM" id="SignalP"/>
    </source>
</evidence>
<protein>
    <submittedName>
        <fullName evidence="3">DUF1080 domain-containing protein</fullName>
    </submittedName>
</protein>
<feature type="chain" id="PRO_5036837060" evidence="1">
    <location>
        <begin position="24"/>
        <end position="228"/>
    </location>
</feature>
<keyword evidence="4" id="KW-1185">Reference proteome</keyword>
<dbReference type="AlphaFoldDB" id="A0A934S0R5"/>
<dbReference type="InterPro" id="IPR010496">
    <property type="entry name" value="AL/BT2_dom"/>
</dbReference>
<organism evidence="3 4">
    <name type="scientific">Pelagicoccus mobilis</name>
    <dbReference type="NCBI Taxonomy" id="415221"/>
    <lineage>
        <taxon>Bacteria</taxon>
        <taxon>Pseudomonadati</taxon>
        <taxon>Verrucomicrobiota</taxon>
        <taxon>Opitutia</taxon>
        <taxon>Puniceicoccales</taxon>
        <taxon>Pelagicoccaceae</taxon>
        <taxon>Pelagicoccus</taxon>
    </lineage>
</organism>
<evidence type="ECO:0000259" key="2">
    <source>
        <dbReference type="Pfam" id="PF06439"/>
    </source>
</evidence>
<sequence length="228" mass="26099">MMPLISNTLFAFAIFLAGSQVLANEAVEPRVDGDGVVDLLAGGSLRAWDVPSGLWRFEDDAIVGDTGPEKITTPEWIYTKGRYRDFEFTCELRLSGDTKRNTGIYYRVNKFRFKDRFEAPSGYEFDAAYHDGSDKRNWRGSLGDWYARPKLRIFPDPSVINEAFKTDEWNRMTLRARGDRLEYWVNGVKVMDFVDGDPKGSKEGVIGFQIHDGSVMKVEYRNVRVLEL</sequence>
<name>A0A934S0R5_9BACT</name>
<dbReference type="Proteomes" id="UP000617628">
    <property type="component" value="Unassembled WGS sequence"/>
</dbReference>
<dbReference type="Gene3D" id="2.60.120.560">
    <property type="entry name" value="Exo-inulinase, domain 1"/>
    <property type="match status" value="1"/>
</dbReference>
<dbReference type="RefSeq" id="WP_200355210.1">
    <property type="nucleotide sequence ID" value="NZ_JAENIL010000014.1"/>
</dbReference>
<comment type="caution">
    <text evidence="3">The sequence shown here is derived from an EMBL/GenBank/DDBJ whole genome shotgun (WGS) entry which is preliminary data.</text>
</comment>
<proteinExistence type="predicted"/>
<evidence type="ECO:0000313" key="4">
    <source>
        <dbReference type="Proteomes" id="UP000617628"/>
    </source>
</evidence>
<keyword evidence="1" id="KW-0732">Signal</keyword>
<dbReference type="EMBL" id="JAENIL010000014">
    <property type="protein sequence ID" value="MBK1876993.1"/>
    <property type="molecule type" value="Genomic_DNA"/>
</dbReference>
<gene>
    <name evidence="3" type="ORF">JIN87_08945</name>
</gene>